<sequence>MKLPLLTRKKLSLKVKILAIGAGGLQRALTHEYIHDLIKMGKYKGGIFVGQPIYSSQLGWLRAETFNEQGGLYHVVTFDARGVRKIKLIESVVGASDLFTQKGREEFLSQTKNDLDLILVGVTEAGIKRGQIGMDILAETLFRYFSQHGSKSNISVIDTDNLKNNGQILRAIQLEYAKEKGDSSYLSWFENNVDFLEEIGDRVVPNSRAVPEAIKKEARKRIGKEDRLATYTEKMPQQWSLVLGDPKGRLRVPFSELAHKGVIVTKGSIDSYHNWKLRLVNSVHVPFITHLAQLSGYKKINQAANDPILKPYLEVVVQGNARIVEKDIPIEGENAVKYALSFVERISVLEDDVARVNINHTLKLRERIAPTIISKHYTAASERFKDKLAFALAVVFRYLTPLSQDKDTYRGKDDLGAAYPFTDPDPTIPELLMGARGKNKEYIEKKIREIFEDFSLWTPPGSHQKINLSSNEDCLRRVIGFYERMIKGERALDILRKLRR</sequence>
<evidence type="ECO:0000313" key="5">
    <source>
        <dbReference type="Proteomes" id="UP000316360"/>
    </source>
</evidence>
<dbReference type="InterPro" id="IPR036291">
    <property type="entry name" value="NAD(P)-bd_dom_sf"/>
</dbReference>
<accession>A0A523S1L3</accession>
<organism evidence="4 5">
    <name type="scientific">Aerophobetes bacterium</name>
    <dbReference type="NCBI Taxonomy" id="2030807"/>
    <lineage>
        <taxon>Bacteria</taxon>
        <taxon>Candidatus Aerophobota</taxon>
    </lineage>
</organism>
<gene>
    <name evidence="4" type="ORF">E3J84_02310</name>
</gene>
<proteinExistence type="predicted"/>
<dbReference type="AlphaFoldDB" id="A0A523S1L3"/>
<dbReference type="SUPFAM" id="SSF48179">
    <property type="entry name" value="6-phosphogluconate dehydrogenase C-terminal domain-like"/>
    <property type="match status" value="1"/>
</dbReference>
<evidence type="ECO:0000259" key="3">
    <source>
        <dbReference type="Pfam" id="PF08125"/>
    </source>
</evidence>
<dbReference type="InterPro" id="IPR013131">
    <property type="entry name" value="Mannitol_DH_N"/>
</dbReference>
<dbReference type="Gene3D" id="3.40.50.720">
    <property type="entry name" value="NAD(P)-binding Rossmann-like Domain"/>
    <property type="match status" value="1"/>
</dbReference>
<dbReference type="Gene3D" id="1.10.1040.10">
    <property type="entry name" value="N-(1-d-carboxylethyl)-l-norvaline Dehydrogenase, domain 2"/>
    <property type="match status" value="1"/>
</dbReference>
<dbReference type="Pfam" id="PF01232">
    <property type="entry name" value="Mannitol_dh"/>
    <property type="match status" value="1"/>
</dbReference>
<evidence type="ECO:0008006" key="6">
    <source>
        <dbReference type="Google" id="ProtNLM"/>
    </source>
</evidence>
<name>A0A523S1L3_UNCAE</name>
<dbReference type="GO" id="GO:0016616">
    <property type="term" value="F:oxidoreductase activity, acting on the CH-OH group of donors, NAD or NADP as acceptor"/>
    <property type="evidence" value="ECO:0007669"/>
    <property type="project" value="TreeGrafter"/>
</dbReference>
<dbReference type="SUPFAM" id="SSF51735">
    <property type="entry name" value="NAD(P)-binding Rossmann-fold domains"/>
    <property type="match status" value="1"/>
</dbReference>
<dbReference type="EMBL" id="SOKJ01000122">
    <property type="protein sequence ID" value="TET11892.1"/>
    <property type="molecule type" value="Genomic_DNA"/>
</dbReference>
<dbReference type="PANTHER" id="PTHR43362">
    <property type="entry name" value="MANNITOL DEHYDROGENASE DSF1-RELATED"/>
    <property type="match status" value="1"/>
</dbReference>
<dbReference type="InterPro" id="IPR050988">
    <property type="entry name" value="Mannitol_DH/Oxidoreductase"/>
</dbReference>
<feature type="domain" description="Mannitol dehydrogenase C-terminal" evidence="3">
    <location>
        <begin position="269"/>
        <end position="413"/>
    </location>
</feature>
<reference evidence="4 5" key="1">
    <citation type="submission" date="2019-03" db="EMBL/GenBank/DDBJ databases">
        <title>Metabolic potential of uncultured bacteria and archaea associated with petroleum seepage in deep-sea sediments.</title>
        <authorList>
            <person name="Dong X."/>
            <person name="Hubert C."/>
        </authorList>
    </citation>
    <scope>NUCLEOTIDE SEQUENCE [LARGE SCALE GENOMIC DNA]</scope>
    <source>
        <strain evidence="4">E44_bin7</strain>
    </source>
</reference>
<evidence type="ECO:0000259" key="2">
    <source>
        <dbReference type="Pfam" id="PF01232"/>
    </source>
</evidence>
<feature type="domain" description="Mannitol dehydrogenase N-terminal" evidence="2">
    <location>
        <begin position="16"/>
        <end position="235"/>
    </location>
</feature>
<keyword evidence="1" id="KW-0560">Oxidoreductase</keyword>
<dbReference type="InterPro" id="IPR008927">
    <property type="entry name" value="6-PGluconate_DH-like_C_sf"/>
</dbReference>
<dbReference type="InterPro" id="IPR013328">
    <property type="entry name" value="6PGD_dom2"/>
</dbReference>
<dbReference type="PANTHER" id="PTHR43362:SF1">
    <property type="entry name" value="MANNITOL DEHYDROGENASE 2-RELATED"/>
    <property type="match status" value="1"/>
</dbReference>
<evidence type="ECO:0000313" key="4">
    <source>
        <dbReference type="EMBL" id="TET11892.1"/>
    </source>
</evidence>
<dbReference type="Proteomes" id="UP000316360">
    <property type="component" value="Unassembled WGS sequence"/>
</dbReference>
<comment type="caution">
    <text evidence="4">The sequence shown here is derived from an EMBL/GenBank/DDBJ whole genome shotgun (WGS) entry which is preliminary data.</text>
</comment>
<protein>
    <recommendedName>
        <fullName evidence="6">Mannitol dehydrogenase C-terminal domain-containing protein</fullName>
    </recommendedName>
</protein>
<dbReference type="Pfam" id="PF08125">
    <property type="entry name" value="Mannitol_dh_C"/>
    <property type="match status" value="1"/>
</dbReference>
<dbReference type="InterPro" id="IPR013118">
    <property type="entry name" value="Mannitol_DH_C"/>
</dbReference>
<evidence type="ECO:0000256" key="1">
    <source>
        <dbReference type="ARBA" id="ARBA00023002"/>
    </source>
</evidence>